<name>A0A5A7RBG5_STRAF</name>
<reference evidence="3" key="1">
    <citation type="journal article" date="2019" name="Curr. Biol.">
        <title>Genome Sequence of Striga asiatica Provides Insight into the Evolution of Plant Parasitism.</title>
        <authorList>
            <person name="Yoshida S."/>
            <person name="Kim S."/>
            <person name="Wafula E.K."/>
            <person name="Tanskanen J."/>
            <person name="Kim Y.M."/>
            <person name="Honaas L."/>
            <person name="Yang Z."/>
            <person name="Spallek T."/>
            <person name="Conn C.E."/>
            <person name="Ichihashi Y."/>
            <person name="Cheong K."/>
            <person name="Cui S."/>
            <person name="Der J.P."/>
            <person name="Gundlach H."/>
            <person name="Jiao Y."/>
            <person name="Hori C."/>
            <person name="Ishida J.K."/>
            <person name="Kasahara H."/>
            <person name="Kiba T."/>
            <person name="Kim M.S."/>
            <person name="Koo N."/>
            <person name="Laohavisit A."/>
            <person name="Lee Y.H."/>
            <person name="Lumba S."/>
            <person name="McCourt P."/>
            <person name="Mortimer J.C."/>
            <person name="Mutuku J.M."/>
            <person name="Nomura T."/>
            <person name="Sasaki-Sekimoto Y."/>
            <person name="Seto Y."/>
            <person name="Wang Y."/>
            <person name="Wakatake T."/>
            <person name="Sakakibara H."/>
            <person name="Demura T."/>
            <person name="Yamaguchi S."/>
            <person name="Yoneyama K."/>
            <person name="Manabe R.I."/>
            <person name="Nelson D.C."/>
            <person name="Schulman A.H."/>
            <person name="Timko M.P."/>
            <person name="dePamphilis C.W."/>
            <person name="Choi D."/>
            <person name="Shirasu K."/>
        </authorList>
    </citation>
    <scope>NUCLEOTIDE SEQUENCE [LARGE SCALE GENOMIC DNA]</scope>
    <source>
        <strain evidence="3">cv. UVA1</strain>
    </source>
</reference>
<comment type="caution">
    <text evidence="2">The sequence shown here is derived from an EMBL/GenBank/DDBJ whole genome shotgun (WGS) entry which is preliminary data.</text>
</comment>
<keyword evidence="3" id="KW-1185">Reference proteome</keyword>
<organism evidence="2 3">
    <name type="scientific">Striga asiatica</name>
    <name type="common">Asiatic witchweed</name>
    <name type="synonym">Buchnera asiatica</name>
    <dbReference type="NCBI Taxonomy" id="4170"/>
    <lineage>
        <taxon>Eukaryota</taxon>
        <taxon>Viridiplantae</taxon>
        <taxon>Streptophyta</taxon>
        <taxon>Embryophyta</taxon>
        <taxon>Tracheophyta</taxon>
        <taxon>Spermatophyta</taxon>
        <taxon>Magnoliopsida</taxon>
        <taxon>eudicotyledons</taxon>
        <taxon>Gunneridae</taxon>
        <taxon>Pentapetalae</taxon>
        <taxon>asterids</taxon>
        <taxon>lamiids</taxon>
        <taxon>Lamiales</taxon>
        <taxon>Orobanchaceae</taxon>
        <taxon>Buchnereae</taxon>
        <taxon>Striga</taxon>
    </lineage>
</organism>
<feature type="compositionally biased region" description="Basic residues" evidence="1">
    <location>
        <begin position="1"/>
        <end position="18"/>
    </location>
</feature>
<accession>A0A5A7RBG5</accession>
<dbReference type="Proteomes" id="UP000325081">
    <property type="component" value="Unassembled WGS sequence"/>
</dbReference>
<feature type="region of interest" description="Disordered" evidence="1">
    <location>
        <begin position="1"/>
        <end position="73"/>
    </location>
</feature>
<evidence type="ECO:0000256" key="1">
    <source>
        <dbReference type="SAM" id="MobiDB-lite"/>
    </source>
</evidence>
<sequence>MLYRKRKKGKQNYKHKHSPTTVVKPPPRQHSAHPSSSSTRRLCSRRLAPFKPRSSFSSAARMTPAGTPETASSRFSTCHVASLFIASLNPSHMDAARHTRYGTAAQLPEHALRPLHAIRTAVPSPATPITRHHSAKTPSAPA</sequence>
<proteinExistence type="predicted"/>
<gene>
    <name evidence="2" type="ORF">STAS_31222</name>
</gene>
<dbReference type="EMBL" id="BKCP01010626">
    <property type="protein sequence ID" value="GER53684.1"/>
    <property type="molecule type" value="Genomic_DNA"/>
</dbReference>
<protein>
    <submittedName>
        <fullName evidence="2">Chaperone DnaJ-domain superfamily protein</fullName>
    </submittedName>
</protein>
<evidence type="ECO:0000313" key="3">
    <source>
        <dbReference type="Proteomes" id="UP000325081"/>
    </source>
</evidence>
<evidence type="ECO:0000313" key="2">
    <source>
        <dbReference type="EMBL" id="GER53684.1"/>
    </source>
</evidence>
<feature type="compositionally biased region" description="Low complexity" evidence="1">
    <location>
        <begin position="35"/>
        <end position="47"/>
    </location>
</feature>
<dbReference type="AlphaFoldDB" id="A0A5A7RBG5"/>
<feature type="region of interest" description="Disordered" evidence="1">
    <location>
        <begin position="123"/>
        <end position="142"/>
    </location>
</feature>